<evidence type="ECO:0000313" key="5">
    <source>
        <dbReference type="Proteomes" id="UP000325440"/>
    </source>
</evidence>
<dbReference type="PANTHER" id="PTHR22572">
    <property type="entry name" value="SUGAR-1-PHOSPHATE GUANYL TRANSFERASE"/>
    <property type="match status" value="1"/>
</dbReference>
<dbReference type="InterPro" id="IPR005835">
    <property type="entry name" value="NTP_transferase_dom"/>
</dbReference>
<reference evidence="4 5" key="1">
    <citation type="submission" date="2019-08" db="EMBL/GenBank/DDBJ databases">
        <authorList>
            <person name="Alioto T."/>
            <person name="Alioto T."/>
            <person name="Gomez Garrido J."/>
        </authorList>
    </citation>
    <scope>NUCLEOTIDE SEQUENCE [LARGE SCALE GENOMIC DNA]</scope>
</reference>
<dbReference type="Gene3D" id="2.160.10.10">
    <property type="entry name" value="Hexapeptide repeat proteins"/>
    <property type="match status" value="1"/>
</dbReference>
<evidence type="ECO:0000313" key="4">
    <source>
        <dbReference type="EMBL" id="VVC26780.1"/>
    </source>
</evidence>
<dbReference type="EMBL" id="CABPRJ010000046">
    <property type="protein sequence ID" value="VVC26780.1"/>
    <property type="molecule type" value="Genomic_DNA"/>
</dbReference>
<dbReference type="SUPFAM" id="SSF48403">
    <property type="entry name" value="Ankyrin repeat"/>
    <property type="match status" value="1"/>
</dbReference>
<protein>
    <submittedName>
        <fullName evidence="4">Nucleotide-diphospho-sugar transferases,Nucleotidyl transferase domain,Ankyrin repeat</fullName>
    </submittedName>
</protein>
<dbReference type="Pfam" id="PF00483">
    <property type="entry name" value="NTP_transferase"/>
    <property type="match status" value="1"/>
</dbReference>
<keyword evidence="5" id="KW-1185">Reference proteome</keyword>
<dbReference type="AlphaFoldDB" id="A0A5E4M8U9"/>
<dbReference type="OrthoDB" id="285674at2759"/>
<proteinExistence type="inferred from homology"/>
<evidence type="ECO:0000259" key="3">
    <source>
        <dbReference type="Pfam" id="PF25087"/>
    </source>
</evidence>
<dbReference type="Gene3D" id="1.25.40.20">
    <property type="entry name" value="Ankyrin repeat-containing domain"/>
    <property type="match status" value="1"/>
</dbReference>
<dbReference type="InterPro" id="IPR050486">
    <property type="entry name" value="Mannose-1P_guanyltransferase"/>
</dbReference>
<organism evidence="4 5">
    <name type="scientific">Cinara cedri</name>
    <dbReference type="NCBI Taxonomy" id="506608"/>
    <lineage>
        <taxon>Eukaryota</taxon>
        <taxon>Metazoa</taxon>
        <taxon>Ecdysozoa</taxon>
        <taxon>Arthropoda</taxon>
        <taxon>Hexapoda</taxon>
        <taxon>Insecta</taxon>
        <taxon>Pterygota</taxon>
        <taxon>Neoptera</taxon>
        <taxon>Paraneoptera</taxon>
        <taxon>Hemiptera</taxon>
        <taxon>Sternorrhyncha</taxon>
        <taxon>Aphidomorpha</taxon>
        <taxon>Aphidoidea</taxon>
        <taxon>Aphididae</taxon>
        <taxon>Lachninae</taxon>
        <taxon>Cinara</taxon>
    </lineage>
</organism>
<dbReference type="Gene3D" id="3.90.550.10">
    <property type="entry name" value="Spore Coat Polysaccharide Biosynthesis Protein SpsA, Chain A"/>
    <property type="match status" value="1"/>
</dbReference>
<sequence>MRTFICFVPLGQYNNHEIIFRMFSLAKLSYFACSDSDKKWYNTVPKSKIEIDLGPCCKILLSNTTERQNKLKDFKVCALAAQSGHLDCLIYARSLGCKWNSGTCNNAAENGHLEILKYAHERGCPWDITTCNLAAMNGHLITLKYIHEHGCEWDKTTCKMASAHGSLNTLKYAHEHGCPWDKGTCEAASAFGHLNTLQYAHEQGCPWDIDTCKMASNHGQVNTLQYAHMHGCPWDASTCEVASLSGHVNTLRYAHENGCPWEATTCDLAAMIGQYHTLRYAREHGCAWNMDAYILEFLKIYPPIHKYALEQYLREPSALGTAGGLYYFRDTILEPLDNNEPIQAFFVMNGDVCADFPLDEILNMHFNYSNRSYHQQNQPVLVTVMATETTREQSVHYGCMVVDKETNVIQHYVEKPSTFVSTTVNCGVYLCSTRLFDTMADIHLEISNNNGSFNQLCTPISNKNQQKTTDQVAVVMWMEQDVLRKLAGQSRYGCSSSCDDRLSKIKTKTSMTCGLALAATTNNWWSQLKTAGAAIYANRHYLGLRQQNERFLHVKTLSEFALPSPIKLMTINPESCYSIIGHVYVHPTASVHPTALLGPNVSVGAGAYIDQGVRIKESIILQDAVIGQHSLVMHSIIGRCAKIGAWCRVEGSTTCSDPNPNVAFAKMTPQLPLFNALDGRLNPSITILGCSVNVESEIVLLNSIVLPYKTLTRSYKNEIIL</sequence>
<feature type="domain" description="Nucleotidyl transferase" evidence="2">
    <location>
        <begin position="311"/>
        <end position="462"/>
    </location>
</feature>
<gene>
    <name evidence="4" type="ORF">CINCED_3A008778</name>
</gene>
<accession>A0A5E4M8U9</accession>
<feature type="domain" description="Mannose-1-phosphate guanyltransferase C-terminal" evidence="3">
    <location>
        <begin position="579"/>
        <end position="720"/>
    </location>
</feature>
<evidence type="ECO:0000259" key="2">
    <source>
        <dbReference type="Pfam" id="PF00483"/>
    </source>
</evidence>
<evidence type="ECO:0000256" key="1">
    <source>
        <dbReference type="ARBA" id="ARBA00007274"/>
    </source>
</evidence>
<dbReference type="Proteomes" id="UP000325440">
    <property type="component" value="Unassembled WGS sequence"/>
</dbReference>
<dbReference type="SUPFAM" id="SSF53448">
    <property type="entry name" value="Nucleotide-diphospho-sugar transferases"/>
    <property type="match status" value="1"/>
</dbReference>
<dbReference type="InterPro" id="IPR036770">
    <property type="entry name" value="Ankyrin_rpt-contain_sf"/>
</dbReference>
<comment type="similarity">
    <text evidence="1">Belongs to the transferase hexapeptide repeat family.</text>
</comment>
<name>A0A5E4M8U9_9HEMI</name>
<dbReference type="InterPro" id="IPR029044">
    <property type="entry name" value="Nucleotide-diphossugar_trans"/>
</dbReference>
<dbReference type="InterPro" id="IPR056729">
    <property type="entry name" value="GMPPB_C"/>
</dbReference>
<dbReference type="GO" id="GO:0016740">
    <property type="term" value="F:transferase activity"/>
    <property type="evidence" value="ECO:0007669"/>
    <property type="project" value="UniProtKB-KW"/>
</dbReference>
<keyword evidence="4" id="KW-0808">Transferase</keyword>
<dbReference type="Pfam" id="PF25087">
    <property type="entry name" value="GMPPB_C"/>
    <property type="match status" value="1"/>
</dbReference>